<evidence type="ECO:0000313" key="2">
    <source>
        <dbReference type="Proteomes" id="UP001311915"/>
    </source>
</evidence>
<dbReference type="Proteomes" id="UP001311915">
    <property type="component" value="Unassembled WGS sequence"/>
</dbReference>
<sequence length="663" mass="74870">MSEKEIVEVFVRVQGFEYYNRIMLLVGAKFAEIVKVGKTIEDGLRTGKIARIAALPRSSSLLKKKREDVSSISFEGKKTPRKSLSYQGCYRPSQSSYLVYTPIPNYQSTPPPIYQTPHSVYQTPFYHYRNVTSNCANVQANYQAPPPTYQTPAPLYQNTLPNYQAPQPNYETHSYPRYQAPRPNAPNYRQMPPLQQGNYNPPHPRFEKKPARIFTPLVESRTKLFERLNAVGYIHPVGPKPVDTSSKFYRPDQRCAYHSNNVGHDTEDCINLKHKIQDLIDQKVVSLQTVGPTVNSNPLSNHGGVTINMIETDDNGCVAKAIVSIAPNNLEMAVASLSIKEKKEFMILTPEKVVALVPRETLARPKFMIKMTVTQGMTRSGRCYTPEELSKKMQSKDYSIVKHLEKTPAQISVWALLMSSQMHRQALIKALDDSYVPVGTNSDNLAAMINQVIRGHRISFCYEELPFEGRMHNKALHVTIRCRDKIVNRVLIDDGSDLNICPLSTLRQLKFDLGKLHQNQVNVRAFDGVQRNTLGAVNLDIQMGPAEFKVEFQVLDINTSYNLLIGRPFIHMAGAVPSTVHQLMKFIWKDQKLVIYGEGSHSNGYAPIVDDVSRGCDFYTVELVNTTGDDLAPQPPMPSVYKMIATVMLRSDFKPGFGLEKHF</sequence>
<proteinExistence type="predicted"/>
<dbReference type="InterPro" id="IPR021109">
    <property type="entry name" value="Peptidase_aspartic_dom_sf"/>
</dbReference>
<organism evidence="1 2">
    <name type="scientific">Solanum pinnatisectum</name>
    <name type="common">tansyleaf nightshade</name>
    <dbReference type="NCBI Taxonomy" id="50273"/>
    <lineage>
        <taxon>Eukaryota</taxon>
        <taxon>Viridiplantae</taxon>
        <taxon>Streptophyta</taxon>
        <taxon>Embryophyta</taxon>
        <taxon>Tracheophyta</taxon>
        <taxon>Spermatophyta</taxon>
        <taxon>Magnoliopsida</taxon>
        <taxon>eudicotyledons</taxon>
        <taxon>Gunneridae</taxon>
        <taxon>Pentapetalae</taxon>
        <taxon>asterids</taxon>
        <taxon>lamiids</taxon>
        <taxon>Solanales</taxon>
        <taxon>Solanaceae</taxon>
        <taxon>Solanoideae</taxon>
        <taxon>Solaneae</taxon>
        <taxon>Solanum</taxon>
    </lineage>
</organism>
<comment type="caution">
    <text evidence="1">The sequence shown here is derived from an EMBL/GenBank/DDBJ whole genome shotgun (WGS) entry which is preliminary data.</text>
</comment>
<dbReference type="Gene3D" id="2.40.70.10">
    <property type="entry name" value="Acid Proteases"/>
    <property type="match status" value="1"/>
</dbReference>
<dbReference type="AlphaFoldDB" id="A0AAV9LAQ4"/>
<name>A0AAV9LAQ4_9SOLN</name>
<accession>A0AAV9LAQ4</accession>
<dbReference type="PANTHER" id="PTHR32108">
    <property type="entry name" value="DNA-DIRECTED RNA POLYMERASE SUBUNIT ALPHA"/>
    <property type="match status" value="1"/>
</dbReference>
<dbReference type="CDD" id="cd00303">
    <property type="entry name" value="retropepsin_like"/>
    <property type="match status" value="1"/>
</dbReference>
<keyword evidence="2" id="KW-1185">Reference proteome</keyword>
<gene>
    <name evidence="1" type="ORF">R3W88_012605</name>
</gene>
<evidence type="ECO:0008006" key="3">
    <source>
        <dbReference type="Google" id="ProtNLM"/>
    </source>
</evidence>
<evidence type="ECO:0000313" key="1">
    <source>
        <dbReference type="EMBL" id="KAK4722372.1"/>
    </source>
</evidence>
<dbReference type="PANTHER" id="PTHR32108:SF6">
    <property type="entry name" value="GAG-PRO"/>
    <property type="match status" value="1"/>
</dbReference>
<protein>
    <recommendedName>
        <fullName evidence="3">Gag-pro-like protein</fullName>
    </recommendedName>
</protein>
<dbReference type="EMBL" id="JAWPEI010000007">
    <property type="protein sequence ID" value="KAK4722372.1"/>
    <property type="molecule type" value="Genomic_DNA"/>
</dbReference>
<reference evidence="1 2" key="1">
    <citation type="submission" date="2023-10" db="EMBL/GenBank/DDBJ databases">
        <title>Genome-Wide Identification Analysis in wild type Solanum Pinnatisectum Reveals Some Genes Defensing Phytophthora Infestans.</title>
        <authorList>
            <person name="Sun C."/>
        </authorList>
    </citation>
    <scope>NUCLEOTIDE SEQUENCE [LARGE SCALE GENOMIC DNA]</scope>
    <source>
        <strain evidence="1">LQN</strain>
        <tissue evidence="1">Leaf</tissue>
    </source>
</reference>